<dbReference type="GO" id="GO:0000166">
    <property type="term" value="F:nucleotide binding"/>
    <property type="evidence" value="ECO:0007669"/>
    <property type="project" value="UniProtKB-KW"/>
</dbReference>
<name>A0A098L970_9BACT</name>
<evidence type="ECO:0000256" key="5">
    <source>
        <dbReference type="ARBA" id="ARBA00022801"/>
    </source>
</evidence>
<dbReference type="InterPro" id="IPR008201">
    <property type="entry name" value="HepT-like"/>
</dbReference>
<evidence type="ECO:0000256" key="1">
    <source>
        <dbReference type="ARBA" id="ARBA00022553"/>
    </source>
</evidence>
<dbReference type="STRING" id="153721.MYP_120"/>
<feature type="compositionally biased region" description="Basic residues" evidence="6">
    <location>
        <begin position="184"/>
        <end position="193"/>
    </location>
</feature>
<keyword evidence="5" id="KW-0378">Hydrolase</keyword>
<dbReference type="OrthoDB" id="955324at2"/>
<evidence type="ECO:0000313" key="8">
    <source>
        <dbReference type="Proteomes" id="UP000030185"/>
    </source>
</evidence>
<evidence type="ECO:0000256" key="4">
    <source>
        <dbReference type="ARBA" id="ARBA00022741"/>
    </source>
</evidence>
<dbReference type="InterPro" id="IPR051813">
    <property type="entry name" value="HepT_RNase_toxin"/>
</dbReference>
<feature type="compositionally biased region" description="Basic and acidic residues" evidence="6">
    <location>
        <begin position="220"/>
        <end position="230"/>
    </location>
</feature>
<dbReference type="Proteomes" id="UP000030185">
    <property type="component" value="Unassembled WGS sequence"/>
</dbReference>
<gene>
    <name evidence="7" type="ORF">MYP_120</name>
</gene>
<feature type="compositionally biased region" description="Basic and acidic residues" evidence="6">
    <location>
        <begin position="194"/>
        <end position="211"/>
    </location>
</feature>
<keyword evidence="4" id="KW-0547">Nucleotide-binding</keyword>
<evidence type="ECO:0000256" key="2">
    <source>
        <dbReference type="ARBA" id="ARBA00022649"/>
    </source>
</evidence>
<reference evidence="7 8" key="1">
    <citation type="submission" date="2014-09" db="EMBL/GenBank/DDBJ databases">
        <title>Sporocytophaga myxococcoides PG-01 genome sequencing.</title>
        <authorList>
            <person name="Liu L."/>
            <person name="Gao P.J."/>
            <person name="Chen G.J."/>
            <person name="Wang L.S."/>
        </authorList>
    </citation>
    <scope>NUCLEOTIDE SEQUENCE [LARGE SCALE GENOMIC DNA]</scope>
    <source>
        <strain evidence="7 8">PG-01</strain>
    </source>
</reference>
<keyword evidence="2" id="KW-1277">Toxin-antitoxin system</keyword>
<dbReference type="AlphaFoldDB" id="A0A098L970"/>
<dbReference type="PANTHER" id="PTHR34139">
    <property type="entry name" value="UPF0331 PROTEIN MJ0127"/>
    <property type="match status" value="1"/>
</dbReference>
<organism evidence="7 8">
    <name type="scientific">Sporocytophaga myxococcoides</name>
    <dbReference type="NCBI Taxonomy" id="153721"/>
    <lineage>
        <taxon>Bacteria</taxon>
        <taxon>Pseudomonadati</taxon>
        <taxon>Bacteroidota</taxon>
        <taxon>Cytophagia</taxon>
        <taxon>Cytophagales</taxon>
        <taxon>Cytophagaceae</taxon>
        <taxon>Sporocytophaga</taxon>
    </lineage>
</organism>
<evidence type="ECO:0000256" key="6">
    <source>
        <dbReference type="SAM" id="MobiDB-lite"/>
    </source>
</evidence>
<dbReference type="GO" id="GO:0016787">
    <property type="term" value="F:hydrolase activity"/>
    <property type="evidence" value="ECO:0007669"/>
    <property type="project" value="UniProtKB-KW"/>
</dbReference>
<dbReference type="Pfam" id="PF01934">
    <property type="entry name" value="HepT-like"/>
    <property type="match status" value="1"/>
</dbReference>
<dbReference type="GO" id="GO:0004540">
    <property type="term" value="F:RNA nuclease activity"/>
    <property type="evidence" value="ECO:0007669"/>
    <property type="project" value="InterPro"/>
</dbReference>
<accession>A0A098L970</accession>
<comment type="caution">
    <text evidence="7">The sequence shown here is derived from an EMBL/GenBank/DDBJ whole genome shotgun (WGS) entry which is preliminary data.</text>
</comment>
<keyword evidence="1" id="KW-0597">Phosphoprotein</keyword>
<keyword evidence="8" id="KW-1185">Reference proteome</keyword>
<dbReference type="PANTHER" id="PTHR34139:SF1">
    <property type="entry name" value="RNASE MJ1380-RELATED"/>
    <property type="match status" value="1"/>
</dbReference>
<sequence length="255" mass="29289">MAMVSEDRIRLLDMADSIREIQSYIGRDDFSEFSISDNERQAVIEQLVMIGGASAMLSDEFRDKYGEIDWDMLKGLQYANFDETLELDLHPLWRIAQEDLPDIMNQILDLAAVVEGDKDLADVTLNEEDLKDNQSIQEEITSRINVDKNVRLEDESFNPPLEMDMVVKKVRPRKIGSNRDSLKMPKHMKKKEAKKFSSETPSFEHHEEEHLPFGAGIADEEIRKNVESIHKGTKGTIDDNEIENTDLKGFDRSDD</sequence>
<dbReference type="EMBL" id="BBLT01000001">
    <property type="protein sequence ID" value="GAL82894.1"/>
    <property type="molecule type" value="Genomic_DNA"/>
</dbReference>
<evidence type="ECO:0008006" key="9">
    <source>
        <dbReference type="Google" id="ProtNLM"/>
    </source>
</evidence>
<dbReference type="eggNOG" id="COG2361">
    <property type="taxonomic scope" value="Bacteria"/>
</dbReference>
<keyword evidence="3" id="KW-0540">Nuclease</keyword>
<proteinExistence type="predicted"/>
<protein>
    <recommendedName>
        <fullName evidence="9">DUF86 domain-containing protein</fullName>
    </recommendedName>
</protein>
<feature type="region of interest" description="Disordered" evidence="6">
    <location>
        <begin position="177"/>
        <end position="255"/>
    </location>
</feature>
<feature type="compositionally biased region" description="Basic and acidic residues" evidence="6">
    <location>
        <begin position="245"/>
        <end position="255"/>
    </location>
</feature>
<dbReference type="GO" id="GO:0110001">
    <property type="term" value="C:toxin-antitoxin complex"/>
    <property type="evidence" value="ECO:0007669"/>
    <property type="project" value="InterPro"/>
</dbReference>
<evidence type="ECO:0000256" key="3">
    <source>
        <dbReference type="ARBA" id="ARBA00022722"/>
    </source>
</evidence>
<evidence type="ECO:0000313" key="7">
    <source>
        <dbReference type="EMBL" id="GAL82894.1"/>
    </source>
</evidence>
<dbReference type="RefSeq" id="WP_045457064.1">
    <property type="nucleotide sequence ID" value="NZ_BBLT01000001.1"/>
</dbReference>